<name>A0A077M4M2_9MICO</name>
<dbReference type="InterPro" id="IPR025117">
    <property type="entry name" value="DUF4037"/>
</dbReference>
<dbReference type="STRING" id="1193518.BN13_1040007"/>
<dbReference type="OrthoDB" id="3030at2"/>
<proteinExistence type="predicted"/>
<accession>A0A077M4M2</accession>
<sequence length="342" mass="38151">MSAAVQGLALARTYFVELVSPVLRQEFPNLGYAAARLGTGSDVLGLDDEMSRDHDWGLRLQLFVGERDVDRVSVTLDQQLPQRFRGFPIRFGMSGDPTERVRIDVSTLDRFAQENLGFDPRGDPSPYDWLSLTGQAALDVTAGEVFRDDAGDLTALREALVWWPDDLWRYLVACDWQRLDQELPLMQRAGDRGDDLGSRVIAGRLVDVAMHLGFLLCRQWAPYSKWRGTLFTRLPLDPAIGTALGQALRADDWHARGAHLASALEALATHQRRIGLPSATPVAVPFWDRPYLHVDPHLVPELPDSIDDPLVRDLPPGLGSIEQRTDNVDVLMHPARRRAALG</sequence>
<comment type="caution">
    <text evidence="2">The sequence shown here is derived from an EMBL/GenBank/DDBJ whole genome shotgun (WGS) entry which is preliminary data.</text>
</comment>
<evidence type="ECO:0000313" key="3">
    <source>
        <dbReference type="Proteomes" id="UP000035720"/>
    </source>
</evidence>
<reference evidence="2 3" key="1">
    <citation type="journal article" date="2013" name="ISME J.">
        <title>A metabolic model for members of the genus Tetrasphaera involved in enhanced biological phosphorus removal.</title>
        <authorList>
            <person name="Kristiansen R."/>
            <person name="Nguyen H.T.T."/>
            <person name="Saunders A.M."/>
            <person name="Nielsen J.L."/>
            <person name="Wimmer R."/>
            <person name="Le V.Q."/>
            <person name="McIlroy S.J."/>
            <person name="Petrovski S."/>
            <person name="Seviour R.J."/>
            <person name="Calteau A."/>
            <person name="Nielsen K.L."/>
            <person name="Nielsen P.H."/>
        </authorList>
    </citation>
    <scope>NUCLEOTIDE SEQUENCE [LARGE SCALE GENOMIC DNA]</scope>
    <source>
        <strain evidence="2 3">Ben 74</strain>
    </source>
</reference>
<evidence type="ECO:0000313" key="2">
    <source>
        <dbReference type="EMBL" id="CCI51459.1"/>
    </source>
</evidence>
<evidence type="ECO:0000259" key="1">
    <source>
        <dbReference type="Pfam" id="PF13228"/>
    </source>
</evidence>
<dbReference type="AlphaFoldDB" id="A0A077M4M2"/>
<protein>
    <recommendedName>
        <fullName evidence="1">DUF4037 domain-containing protein</fullName>
    </recommendedName>
</protein>
<dbReference type="EMBL" id="CAJC01000007">
    <property type="protein sequence ID" value="CCI51459.1"/>
    <property type="molecule type" value="Genomic_DNA"/>
</dbReference>
<gene>
    <name evidence="2" type="ORF">BN13_1040007</name>
</gene>
<organism evidence="2 3">
    <name type="scientific">Nostocoides jenkinsii Ben 74</name>
    <dbReference type="NCBI Taxonomy" id="1193518"/>
    <lineage>
        <taxon>Bacteria</taxon>
        <taxon>Bacillati</taxon>
        <taxon>Actinomycetota</taxon>
        <taxon>Actinomycetes</taxon>
        <taxon>Micrococcales</taxon>
        <taxon>Intrasporangiaceae</taxon>
        <taxon>Nostocoides</taxon>
    </lineage>
</organism>
<keyword evidence="3" id="KW-1185">Reference proteome</keyword>
<dbReference type="Pfam" id="PF13228">
    <property type="entry name" value="DUF4037"/>
    <property type="match status" value="1"/>
</dbReference>
<feature type="domain" description="DUF4037" evidence="1">
    <location>
        <begin position="129"/>
        <end position="226"/>
    </location>
</feature>
<dbReference type="RefSeq" id="WP_048547929.1">
    <property type="nucleotide sequence ID" value="NZ_HF571038.1"/>
</dbReference>
<dbReference type="Proteomes" id="UP000035720">
    <property type="component" value="Unassembled WGS sequence"/>
</dbReference>